<keyword evidence="4 7" id="KW-1133">Transmembrane helix</keyword>
<feature type="transmembrane region" description="Helical" evidence="7">
    <location>
        <begin position="58"/>
        <end position="76"/>
    </location>
</feature>
<dbReference type="PANTHER" id="PTHR30509:SF9">
    <property type="entry name" value="MULTIDRUG RESISTANCE PROTEIN MDTO"/>
    <property type="match status" value="1"/>
</dbReference>
<feature type="transmembrane region" description="Helical" evidence="7">
    <location>
        <begin position="349"/>
        <end position="374"/>
    </location>
</feature>
<organism evidence="9 10">
    <name type="scientific">Actinocorallia libanotica</name>
    <dbReference type="NCBI Taxonomy" id="46162"/>
    <lineage>
        <taxon>Bacteria</taxon>
        <taxon>Bacillati</taxon>
        <taxon>Actinomycetota</taxon>
        <taxon>Actinomycetes</taxon>
        <taxon>Streptosporangiales</taxon>
        <taxon>Thermomonosporaceae</taxon>
        <taxon>Actinocorallia</taxon>
    </lineage>
</organism>
<feature type="transmembrane region" description="Helical" evidence="7">
    <location>
        <begin position="386"/>
        <end position="406"/>
    </location>
</feature>
<comment type="caution">
    <text evidence="9">The sequence shown here is derived from an EMBL/GenBank/DDBJ whole genome shotgun (WGS) entry which is preliminary data.</text>
</comment>
<dbReference type="Proteomes" id="UP001500665">
    <property type="component" value="Unassembled WGS sequence"/>
</dbReference>
<protein>
    <submittedName>
        <fullName evidence="9">FUSC family protein</fullName>
    </submittedName>
</protein>
<accession>A0ABN1Q5A9</accession>
<gene>
    <name evidence="9" type="ORF">GCM10009550_03810</name>
</gene>
<dbReference type="InterPro" id="IPR049453">
    <property type="entry name" value="Memb_transporter_dom"/>
</dbReference>
<keyword evidence="3 7" id="KW-0812">Transmembrane</keyword>
<evidence type="ECO:0000313" key="9">
    <source>
        <dbReference type="EMBL" id="GAA0937235.1"/>
    </source>
</evidence>
<evidence type="ECO:0000256" key="2">
    <source>
        <dbReference type="ARBA" id="ARBA00022475"/>
    </source>
</evidence>
<keyword evidence="2" id="KW-1003">Cell membrane</keyword>
<name>A0ABN1Q5A9_9ACTN</name>
<keyword evidence="5 7" id="KW-0472">Membrane</keyword>
<feature type="transmembrane region" description="Helical" evidence="7">
    <location>
        <begin position="158"/>
        <end position="178"/>
    </location>
</feature>
<evidence type="ECO:0000256" key="5">
    <source>
        <dbReference type="ARBA" id="ARBA00023136"/>
    </source>
</evidence>
<dbReference type="PANTHER" id="PTHR30509">
    <property type="entry name" value="P-HYDROXYBENZOIC ACID EFFLUX PUMP SUBUNIT-RELATED"/>
    <property type="match status" value="1"/>
</dbReference>
<proteinExistence type="inferred from homology"/>
<dbReference type="EMBL" id="BAAAHH010000001">
    <property type="protein sequence ID" value="GAA0937235.1"/>
    <property type="molecule type" value="Genomic_DNA"/>
</dbReference>
<comment type="similarity">
    <text evidence="6">Belongs to the YccS/YhfK family.</text>
</comment>
<dbReference type="Pfam" id="PF13515">
    <property type="entry name" value="FUSC_2"/>
    <property type="match status" value="1"/>
</dbReference>
<keyword evidence="10" id="KW-1185">Reference proteome</keyword>
<comment type="subcellular location">
    <subcellularLocation>
        <location evidence="1">Cell membrane</location>
        <topology evidence="1">Multi-pass membrane protein</topology>
    </subcellularLocation>
</comment>
<evidence type="ECO:0000256" key="4">
    <source>
        <dbReference type="ARBA" id="ARBA00022989"/>
    </source>
</evidence>
<evidence type="ECO:0000256" key="6">
    <source>
        <dbReference type="ARBA" id="ARBA00043993"/>
    </source>
</evidence>
<reference evidence="9 10" key="1">
    <citation type="journal article" date="2019" name="Int. J. Syst. Evol. Microbiol.">
        <title>The Global Catalogue of Microorganisms (GCM) 10K type strain sequencing project: providing services to taxonomists for standard genome sequencing and annotation.</title>
        <authorList>
            <consortium name="The Broad Institute Genomics Platform"/>
            <consortium name="The Broad Institute Genome Sequencing Center for Infectious Disease"/>
            <person name="Wu L."/>
            <person name="Ma J."/>
        </authorList>
    </citation>
    <scope>NUCLEOTIDE SEQUENCE [LARGE SCALE GENOMIC DNA]</scope>
    <source>
        <strain evidence="9 10">JCM 10696</strain>
    </source>
</reference>
<evidence type="ECO:0000256" key="7">
    <source>
        <dbReference type="SAM" id="Phobius"/>
    </source>
</evidence>
<evidence type="ECO:0000256" key="1">
    <source>
        <dbReference type="ARBA" id="ARBA00004651"/>
    </source>
</evidence>
<feature type="transmembrane region" description="Helical" evidence="7">
    <location>
        <begin position="418"/>
        <end position="436"/>
    </location>
</feature>
<evidence type="ECO:0000259" key="8">
    <source>
        <dbReference type="Pfam" id="PF13515"/>
    </source>
</evidence>
<feature type="domain" description="Integral membrane bound transporter" evidence="8">
    <location>
        <begin position="305"/>
        <end position="430"/>
    </location>
</feature>
<evidence type="ECO:0000256" key="3">
    <source>
        <dbReference type="ARBA" id="ARBA00022692"/>
    </source>
</evidence>
<feature type="transmembrane region" description="Helical" evidence="7">
    <location>
        <begin position="288"/>
        <end position="313"/>
    </location>
</feature>
<sequence>MSVSVLDGGWSLRPRFPLAGVFGVGARDEIWWKRAVSAVVALAVPDFALLALGRLDLAVYTSAGAMCALYAHALPYRARARMTAWIGLVMTGTVAVAITAAGLTGSAVLLVAVGALLAAGHKVFVEALRAGAPGNVVLTFIGAACAFVPHRLGEVPGHVALTALGAVFAWAVVMAPALRRPHGPERRAVARALEAAAAVDGPAGRQRAAAAVNAAWQAVLAARPSGLERLVVQAEEALVRTPDADRLRAWARALRETGTVPDVGLSGEQHEELVGLAVERTAARPAKVLPGLVPVVLRTLLATLLAGWISLLLGVGHPYWALVTAAAVCQANAVLSWKRGLQRALGNFAGLAVFTLLLPVSRTGAVVLVLLILICQFVTESLITRNYWLGTVFVTPMALLMTEFAAAEPGFVLVTDRWLDTCVGVATGLLACLLIVDRRAAHRVGLSLARLERARESARAAAPVPAATALASALTELREAVEGADGEWWRRGLPEERIVRAERDGHRELARLQSLP</sequence>
<evidence type="ECO:0000313" key="10">
    <source>
        <dbReference type="Proteomes" id="UP001500665"/>
    </source>
</evidence>